<keyword evidence="3" id="KW-1185">Reference proteome</keyword>
<dbReference type="KEGG" id="tol:TOL_0381"/>
<evidence type="ECO:0000313" key="3">
    <source>
        <dbReference type="Proteomes" id="UP000011866"/>
    </source>
</evidence>
<dbReference type="HOGENOM" id="CLU_062631_0_0_6"/>
<dbReference type="SUPFAM" id="SSF53474">
    <property type="entry name" value="alpha/beta-Hydrolases"/>
    <property type="match status" value="1"/>
</dbReference>
<dbReference type="AlphaFoldDB" id="M5DN10"/>
<dbReference type="InterPro" id="IPR029058">
    <property type="entry name" value="AB_hydrolase_fold"/>
</dbReference>
<dbReference type="RefSeq" id="WP_015485564.1">
    <property type="nucleotide sequence ID" value="NC_020888.1"/>
</dbReference>
<dbReference type="Pfam" id="PF01764">
    <property type="entry name" value="Lipase_3"/>
    <property type="match status" value="1"/>
</dbReference>
<dbReference type="InterPro" id="IPR002921">
    <property type="entry name" value="Fungal_lipase-type"/>
</dbReference>
<feature type="domain" description="Fungal lipase-type" evidence="1">
    <location>
        <begin position="76"/>
        <end position="207"/>
    </location>
</feature>
<evidence type="ECO:0000259" key="1">
    <source>
        <dbReference type="Pfam" id="PF01764"/>
    </source>
</evidence>
<sequence length="387" mass="43144">MSILTPHEVADLAEGVYRVNEGDEINLKIFLNNRVFKKTNIKSEPSILKADVGGRLFRAKNDSFGVMARGEKDVFLIFRGTTDKNKNADKVTDLRIGICLSKTNLPVHIGFNHTFNSMLPEIKEFLNDNKTEGLIHCIGHSLGGAVASLAADWISKNRSDLRGRIKLYTFGAPRVGTHWFANSTTSSIGDINIYRTYHRTDPVPMVAIYPFIQAPINNTGYFLPSSFPLTSGVAHKMEHYISSVKGRDWKSISGNPVEPYNLEICLENWLKSKLPVSTSDSSFWQWVDSALNYVIRKILINGLAMLQGAVIGLHTIVDKLAYILAKGINLAKDISSWVVLLMKKLMQALHIIAPPTKEEITQALIKRVLVRLTEEANKNASNAIKNI</sequence>
<dbReference type="GO" id="GO:0006629">
    <property type="term" value="P:lipid metabolic process"/>
    <property type="evidence" value="ECO:0007669"/>
    <property type="project" value="InterPro"/>
</dbReference>
<dbReference type="InterPro" id="IPR051218">
    <property type="entry name" value="Sec_MonoDiacylglyc_Lipase"/>
</dbReference>
<accession>M5DN10</accession>
<dbReference type="PANTHER" id="PTHR45856">
    <property type="entry name" value="ALPHA/BETA-HYDROLASES SUPERFAMILY PROTEIN"/>
    <property type="match status" value="1"/>
</dbReference>
<protein>
    <recommendedName>
        <fullName evidence="1">Fungal lipase-type domain-containing protein</fullName>
    </recommendedName>
</protein>
<proteinExistence type="predicted"/>
<organism evidence="2 3">
    <name type="scientific">Thalassolituus oleivorans MIL-1</name>
    <dbReference type="NCBI Taxonomy" id="1298593"/>
    <lineage>
        <taxon>Bacteria</taxon>
        <taxon>Pseudomonadati</taxon>
        <taxon>Pseudomonadota</taxon>
        <taxon>Gammaproteobacteria</taxon>
        <taxon>Oceanospirillales</taxon>
        <taxon>Oceanospirillaceae</taxon>
        <taxon>Thalassolituus</taxon>
    </lineage>
</organism>
<dbReference type="Proteomes" id="UP000011866">
    <property type="component" value="Chromosome"/>
</dbReference>
<reference evidence="2 3" key="1">
    <citation type="journal article" date="2013" name="Genome Announc.">
        <title>Genome Sequence of Thalassolituus oleivorans MIL-1 (DSM 14913T).</title>
        <authorList>
            <person name="Golyshin P.N."/>
            <person name="Werner J."/>
            <person name="Chernikova T.N."/>
            <person name="Tran H."/>
            <person name="Ferrer M."/>
            <person name="Yakimov M.M."/>
            <person name="Teeling H."/>
            <person name="Golyshina O.V."/>
        </authorList>
    </citation>
    <scope>NUCLEOTIDE SEQUENCE [LARGE SCALE GENOMIC DNA]</scope>
    <source>
        <strain evidence="2 3">MIL-1</strain>
    </source>
</reference>
<dbReference type="EMBL" id="HF680312">
    <property type="protein sequence ID" value="CCU70823.1"/>
    <property type="molecule type" value="Genomic_DNA"/>
</dbReference>
<dbReference type="PANTHER" id="PTHR45856:SF25">
    <property type="entry name" value="FUNGAL LIPASE-LIKE DOMAIN-CONTAINING PROTEIN"/>
    <property type="match status" value="1"/>
</dbReference>
<name>M5DN10_9GAMM</name>
<dbReference type="PATRIC" id="fig|1298593.3.peg.367"/>
<dbReference type="CDD" id="cd00519">
    <property type="entry name" value="Lipase_3"/>
    <property type="match status" value="1"/>
</dbReference>
<dbReference type="GeneID" id="79178427"/>
<dbReference type="Gene3D" id="3.40.50.1820">
    <property type="entry name" value="alpha/beta hydrolase"/>
    <property type="match status" value="1"/>
</dbReference>
<evidence type="ECO:0000313" key="2">
    <source>
        <dbReference type="EMBL" id="CCU70823.1"/>
    </source>
</evidence>
<dbReference type="eggNOG" id="COG3675">
    <property type="taxonomic scope" value="Bacteria"/>
</dbReference>
<gene>
    <name evidence="2" type="ORF">TOL_0381</name>
</gene>